<dbReference type="PANTHER" id="PTHR33428:SF14">
    <property type="entry name" value="CARBOXYLESTERASE TYPE B DOMAIN-CONTAINING PROTEIN"/>
    <property type="match status" value="1"/>
</dbReference>
<feature type="chain" id="PRO_5045543053" evidence="1">
    <location>
        <begin position="31"/>
        <end position="298"/>
    </location>
</feature>
<feature type="signal peptide" evidence="1">
    <location>
        <begin position="1"/>
        <end position="30"/>
    </location>
</feature>
<dbReference type="InterPro" id="IPR029058">
    <property type="entry name" value="AB_hydrolase_fold"/>
</dbReference>
<name>A0ABY4PWN3_9ACTN</name>
<keyword evidence="4" id="KW-1185">Reference proteome</keyword>
<dbReference type="Gene3D" id="3.40.50.1820">
    <property type="entry name" value="alpha/beta hydrolase"/>
    <property type="match status" value="1"/>
</dbReference>
<accession>A0ABY4PWN3</accession>
<dbReference type="Pfam" id="PF12740">
    <property type="entry name" value="PETase"/>
    <property type="match status" value="1"/>
</dbReference>
<protein>
    <submittedName>
        <fullName evidence="3">Acetylxylan esterase</fullName>
    </submittedName>
</protein>
<evidence type="ECO:0000256" key="1">
    <source>
        <dbReference type="SAM" id="SignalP"/>
    </source>
</evidence>
<evidence type="ECO:0000313" key="4">
    <source>
        <dbReference type="Proteomes" id="UP000829992"/>
    </source>
</evidence>
<evidence type="ECO:0000259" key="2">
    <source>
        <dbReference type="Pfam" id="PF12740"/>
    </source>
</evidence>
<organism evidence="3 4">
    <name type="scientific">Streptomyces durmitorensis</name>
    <dbReference type="NCBI Taxonomy" id="319947"/>
    <lineage>
        <taxon>Bacteria</taxon>
        <taxon>Bacillati</taxon>
        <taxon>Actinomycetota</taxon>
        <taxon>Actinomycetes</taxon>
        <taxon>Kitasatosporales</taxon>
        <taxon>Streptomycetaceae</taxon>
        <taxon>Streptomyces</taxon>
    </lineage>
</organism>
<dbReference type="SUPFAM" id="SSF53474">
    <property type="entry name" value="alpha/beta-Hydrolases"/>
    <property type="match status" value="1"/>
</dbReference>
<feature type="domain" description="PET hydrolase/cutinase-like" evidence="2">
    <location>
        <begin position="57"/>
        <end position="265"/>
    </location>
</feature>
<gene>
    <name evidence="3" type="ORF">M4V62_22395</name>
</gene>
<evidence type="ECO:0000313" key="3">
    <source>
        <dbReference type="EMBL" id="UQT57629.1"/>
    </source>
</evidence>
<sequence length="298" mass="30549">MPGIRGARRSAAVLAASLALSAALTGQSLAQPDTRPGATTARAAADCPSVGGRWADEGPFAVTKERAGLSHTILRPTELGSRGCAKHPVIIWGNGTFVTPVIYDGLLKHLASHGFIVVAANTTQSGTGHAMLGGLDVVKKAADAPKSPYYGKVDLEKVGAAGHSQGGGGAINAGADPRVDVTVPIEPGPLGRVGDLKGPMFILGGEHDPVVAPELLVIPRYESADHIPAVYGELAGATHVTPAGDGGGFRGPVTAWFRYFLMGDQEARGEFFGTDCGACSSPVWSDFRRNARATGHGG</sequence>
<dbReference type="InterPro" id="IPR041127">
    <property type="entry name" value="PET_hydrolase/cutinase-like"/>
</dbReference>
<dbReference type="PANTHER" id="PTHR33428">
    <property type="entry name" value="CHLOROPHYLLASE-2, CHLOROPLASTIC"/>
    <property type="match status" value="1"/>
</dbReference>
<dbReference type="EMBL" id="CP097289">
    <property type="protein sequence ID" value="UQT57629.1"/>
    <property type="molecule type" value="Genomic_DNA"/>
</dbReference>
<keyword evidence="1" id="KW-0732">Signal</keyword>
<dbReference type="Proteomes" id="UP000829992">
    <property type="component" value="Chromosome"/>
</dbReference>
<proteinExistence type="predicted"/>
<reference evidence="3 4" key="1">
    <citation type="submission" date="2022-05" db="EMBL/GenBank/DDBJ databases">
        <authorList>
            <person name="Zhou X."/>
            <person name="Li K."/>
            <person name="Man Y."/>
        </authorList>
    </citation>
    <scope>NUCLEOTIDE SEQUENCE [LARGE SCALE GENOMIC DNA]</scope>
    <source>
        <strain evidence="3 4">MS405</strain>
    </source>
</reference>
<dbReference type="RefSeq" id="WP_249589022.1">
    <property type="nucleotide sequence ID" value="NZ_BAAAQL010000012.1"/>
</dbReference>